<sequence length="135" mass="14742">MSDGGDFEPKHILYGWLAGVSAQSPHQQDAWDFLSFALGKDRLSSFLETNAPITGRTSFLEDESIVEAYPVVTALPEGIEEGTLLPRIPELTEIMLRISQTVSAIQSEQVELDPAMDQLNDDVLAILIASGRVTP</sequence>
<protein>
    <recommendedName>
        <fullName evidence="3">Extracellular solute-binding protein</fullName>
    </recommendedName>
</protein>
<gene>
    <name evidence="1" type="ORF">GCM10009807_32950</name>
</gene>
<reference evidence="1 2" key="1">
    <citation type="journal article" date="2019" name="Int. J. Syst. Evol. Microbiol.">
        <title>The Global Catalogue of Microorganisms (GCM) 10K type strain sequencing project: providing services to taxonomists for standard genome sequencing and annotation.</title>
        <authorList>
            <consortium name="The Broad Institute Genomics Platform"/>
            <consortium name="The Broad Institute Genome Sequencing Center for Infectious Disease"/>
            <person name="Wu L."/>
            <person name="Ma J."/>
        </authorList>
    </citation>
    <scope>NUCLEOTIDE SEQUENCE [LARGE SCALE GENOMIC DNA]</scope>
    <source>
        <strain evidence="1 2">JCM 15575</strain>
    </source>
</reference>
<dbReference type="Gene3D" id="3.40.190.10">
    <property type="entry name" value="Periplasmic binding protein-like II"/>
    <property type="match status" value="2"/>
</dbReference>
<keyword evidence="2" id="KW-1185">Reference proteome</keyword>
<accession>A0ABN2HEU9</accession>
<name>A0ABN2HEU9_9MICO</name>
<organism evidence="1 2">
    <name type="scientific">Microbacterium lacus</name>
    <dbReference type="NCBI Taxonomy" id="415217"/>
    <lineage>
        <taxon>Bacteria</taxon>
        <taxon>Bacillati</taxon>
        <taxon>Actinomycetota</taxon>
        <taxon>Actinomycetes</taxon>
        <taxon>Micrococcales</taxon>
        <taxon>Microbacteriaceae</taxon>
        <taxon>Microbacterium</taxon>
    </lineage>
</organism>
<comment type="caution">
    <text evidence="1">The sequence shown here is derived from an EMBL/GenBank/DDBJ whole genome shotgun (WGS) entry which is preliminary data.</text>
</comment>
<evidence type="ECO:0000313" key="1">
    <source>
        <dbReference type="EMBL" id="GAA1686763.1"/>
    </source>
</evidence>
<proteinExistence type="predicted"/>
<evidence type="ECO:0000313" key="2">
    <source>
        <dbReference type="Proteomes" id="UP001500596"/>
    </source>
</evidence>
<dbReference type="SUPFAM" id="SSF53850">
    <property type="entry name" value="Periplasmic binding protein-like II"/>
    <property type="match status" value="1"/>
</dbReference>
<dbReference type="Proteomes" id="UP001500596">
    <property type="component" value="Unassembled WGS sequence"/>
</dbReference>
<evidence type="ECO:0008006" key="3">
    <source>
        <dbReference type="Google" id="ProtNLM"/>
    </source>
</evidence>
<dbReference type="EMBL" id="BAAAPK010000005">
    <property type="protein sequence ID" value="GAA1686763.1"/>
    <property type="molecule type" value="Genomic_DNA"/>
</dbReference>